<name>A0A3B0TNU7_9ZZZZ</name>
<accession>A0A3B0TNU7</accession>
<evidence type="ECO:0000313" key="1">
    <source>
        <dbReference type="EMBL" id="VAW10304.1"/>
    </source>
</evidence>
<reference evidence="1" key="1">
    <citation type="submission" date="2018-06" db="EMBL/GenBank/DDBJ databases">
        <authorList>
            <person name="Zhirakovskaya E."/>
        </authorList>
    </citation>
    <scope>NUCLEOTIDE SEQUENCE</scope>
</reference>
<sequence>MFPEYLKYEHPRTNQFGIVCYIKLTDTIDGKNVIEIRKIYEEDSSTKWTIPFHYISK</sequence>
<gene>
    <name evidence="1" type="ORF">MNBD_BACTEROID03-1578</name>
</gene>
<organism evidence="1">
    <name type="scientific">hydrothermal vent metagenome</name>
    <dbReference type="NCBI Taxonomy" id="652676"/>
    <lineage>
        <taxon>unclassified sequences</taxon>
        <taxon>metagenomes</taxon>
        <taxon>ecological metagenomes</taxon>
    </lineage>
</organism>
<protein>
    <submittedName>
        <fullName evidence="1">Uncharacterized protein</fullName>
    </submittedName>
</protein>
<dbReference type="AlphaFoldDB" id="A0A3B0TNU7"/>
<proteinExistence type="predicted"/>
<dbReference type="EMBL" id="UOEL01000018">
    <property type="protein sequence ID" value="VAW10304.1"/>
    <property type="molecule type" value="Genomic_DNA"/>
</dbReference>